<dbReference type="EMBL" id="JACHMK010000001">
    <property type="protein sequence ID" value="MBB6333911.1"/>
    <property type="molecule type" value="Genomic_DNA"/>
</dbReference>
<sequence length="238" mass="24963">MNGESERFDGIDPLESEAAALLGASLRPVAPPPALREELMRRVRESSAGGVGGAVDAVAEEGGGSAAAVPGAGVVDFVSARSSRRRLVRVFAQMAASFVILAVGVGVGRWSMMEGMESTSHYAQLNQAQDVDRVTDTMPDGHVVTLTWSKGMDMAAVTLPAELRASKGRSLQVWVRQKGVVTKAGMYEPAKGTTFSFLDVMPEPGIEILITEEPEGGSDQPTGDPLVVLRIGEGAKAV</sequence>
<organism evidence="3 4">
    <name type="scientific">Schaalia hyovaginalis</name>
    <dbReference type="NCBI Taxonomy" id="29316"/>
    <lineage>
        <taxon>Bacteria</taxon>
        <taxon>Bacillati</taxon>
        <taxon>Actinomycetota</taxon>
        <taxon>Actinomycetes</taxon>
        <taxon>Actinomycetales</taxon>
        <taxon>Actinomycetaceae</taxon>
        <taxon>Schaalia</taxon>
    </lineage>
</organism>
<feature type="transmembrane region" description="Helical" evidence="1">
    <location>
        <begin position="90"/>
        <end position="112"/>
    </location>
</feature>
<evidence type="ECO:0000259" key="2">
    <source>
        <dbReference type="Pfam" id="PF10099"/>
    </source>
</evidence>
<reference evidence="3" key="1">
    <citation type="submission" date="2020-08" db="EMBL/GenBank/DDBJ databases">
        <title>Sequencing the genomes of 1000 actinobacteria strains.</title>
        <authorList>
            <person name="Klenk H.-P."/>
        </authorList>
    </citation>
    <scope>NUCLEOTIDE SEQUENCE</scope>
    <source>
        <strain evidence="3">DSM 10695</strain>
    </source>
</reference>
<dbReference type="RefSeq" id="WP_184451592.1">
    <property type="nucleotide sequence ID" value="NZ_JACHMK010000001.1"/>
</dbReference>
<name>A0A923E0Y1_9ACTO</name>
<keyword evidence="1" id="KW-1133">Transmembrane helix</keyword>
<gene>
    <name evidence="3" type="ORF">HD592_000476</name>
</gene>
<keyword evidence="1" id="KW-0812">Transmembrane</keyword>
<feature type="domain" description="Anti-sigma K factor RskA C-terminal" evidence="2">
    <location>
        <begin position="94"/>
        <end position="223"/>
    </location>
</feature>
<keyword evidence="1" id="KW-0472">Membrane</keyword>
<comment type="caution">
    <text evidence="3">The sequence shown here is derived from an EMBL/GenBank/DDBJ whole genome shotgun (WGS) entry which is preliminary data.</text>
</comment>
<dbReference type="Proteomes" id="UP000617426">
    <property type="component" value="Unassembled WGS sequence"/>
</dbReference>
<dbReference type="AlphaFoldDB" id="A0A923E0Y1"/>
<evidence type="ECO:0000313" key="3">
    <source>
        <dbReference type="EMBL" id="MBB6333911.1"/>
    </source>
</evidence>
<dbReference type="InterPro" id="IPR018764">
    <property type="entry name" value="RskA_C"/>
</dbReference>
<dbReference type="GO" id="GO:0005886">
    <property type="term" value="C:plasma membrane"/>
    <property type="evidence" value="ECO:0007669"/>
    <property type="project" value="InterPro"/>
</dbReference>
<evidence type="ECO:0000256" key="1">
    <source>
        <dbReference type="SAM" id="Phobius"/>
    </source>
</evidence>
<protein>
    <submittedName>
        <fullName evidence="3">Preprotein translocase subunit SecG</fullName>
    </submittedName>
</protein>
<accession>A0A923E0Y1</accession>
<evidence type="ECO:0000313" key="4">
    <source>
        <dbReference type="Proteomes" id="UP000617426"/>
    </source>
</evidence>
<dbReference type="Pfam" id="PF10099">
    <property type="entry name" value="RskA_C"/>
    <property type="match status" value="1"/>
</dbReference>
<proteinExistence type="predicted"/>
<keyword evidence="4" id="KW-1185">Reference proteome</keyword>